<feature type="transmembrane region" description="Helical" evidence="1">
    <location>
        <begin position="7"/>
        <end position="24"/>
    </location>
</feature>
<evidence type="ECO:0000313" key="3">
    <source>
        <dbReference type="Proteomes" id="UP000027770"/>
    </source>
</evidence>
<dbReference type="AlphaFoldDB" id="A0AA40IRW9"/>
<dbReference type="EMBL" id="JENW01000155">
    <property type="protein sequence ID" value="KEI11989.1"/>
    <property type="molecule type" value="Genomic_DNA"/>
</dbReference>
<evidence type="ECO:0008006" key="4">
    <source>
        <dbReference type="Google" id="ProtNLM"/>
    </source>
</evidence>
<sequence>MSILKSCIIGIIFVLIGFLLMKYAPNNINNSIGYKTPFSMKNKETWNEGNYFCGKILFIAGIVFIPFSILFRYLYSNNLALSMKISLFGICIIIIGSIIFTEIHLRMRFNKK</sequence>
<feature type="transmembrane region" description="Helical" evidence="1">
    <location>
        <begin position="56"/>
        <end position="75"/>
    </location>
</feature>
<dbReference type="InterPro" id="IPR025962">
    <property type="entry name" value="SdpI/YhfL"/>
</dbReference>
<dbReference type="Proteomes" id="UP000027770">
    <property type="component" value="Unassembled WGS sequence"/>
</dbReference>
<keyword evidence="1" id="KW-1133">Transmembrane helix</keyword>
<keyword evidence="1" id="KW-0812">Transmembrane</keyword>
<accession>A0AA40IRW9</accession>
<keyword evidence="3" id="KW-1185">Reference proteome</keyword>
<evidence type="ECO:0000313" key="2">
    <source>
        <dbReference type="EMBL" id="KEI11989.1"/>
    </source>
</evidence>
<comment type="caution">
    <text evidence="2">The sequence shown here is derived from an EMBL/GenBank/DDBJ whole genome shotgun (WGS) entry which is preliminary data.</text>
</comment>
<reference evidence="2 3" key="1">
    <citation type="submission" date="2014-02" db="EMBL/GenBank/DDBJ databases">
        <title>Plasmidome dynamics in the species complex Clostridium novyi sensu lato converts strains of independent lineages into distinctly different pathogens.</title>
        <authorList>
            <person name="Skarin H."/>
            <person name="Segerman B."/>
        </authorList>
    </citation>
    <scope>NUCLEOTIDE SEQUENCE [LARGE SCALE GENOMIC DNA]</scope>
    <source>
        <strain evidence="2 3">ATCC 27606</strain>
    </source>
</reference>
<protein>
    <recommendedName>
        <fullName evidence="4">SdpI/YhfL protein family</fullName>
    </recommendedName>
</protein>
<name>A0AA40IRW9_CLONO</name>
<proteinExistence type="predicted"/>
<evidence type="ECO:0000256" key="1">
    <source>
        <dbReference type="SAM" id="Phobius"/>
    </source>
</evidence>
<gene>
    <name evidence="2" type="ORF">Z959_12915</name>
</gene>
<organism evidence="2 3">
    <name type="scientific">Clostridium novyi B str. ATCC 27606</name>
    <dbReference type="NCBI Taxonomy" id="1443123"/>
    <lineage>
        <taxon>Bacteria</taxon>
        <taxon>Bacillati</taxon>
        <taxon>Bacillota</taxon>
        <taxon>Clostridia</taxon>
        <taxon>Eubacteriales</taxon>
        <taxon>Clostridiaceae</taxon>
        <taxon>Clostridium</taxon>
    </lineage>
</organism>
<feature type="transmembrane region" description="Helical" evidence="1">
    <location>
        <begin position="87"/>
        <end position="105"/>
    </location>
</feature>
<dbReference type="Pfam" id="PF13630">
    <property type="entry name" value="SdpI"/>
    <property type="match status" value="1"/>
</dbReference>
<keyword evidence="1" id="KW-0472">Membrane</keyword>